<dbReference type="SUPFAM" id="SSF51161">
    <property type="entry name" value="Trimeric LpxA-like enzymes"/>
    <property type="match status" value="1"/>
</dbReference>
<dbReference type="Pfam" id="PF00132">
    <property type="entry name" value="Hexapep"/>
    <property type="match status" value="1"/>
</dbReference>
<dbReference type="InterPro" id="IPR018357">
    <property type="entry name" value="Hexapep_transf_CS"/>
</dbReference>
<dbReference type="GO" id="GO:0016740">
    <property type="term" value="F:transferase activity"/>
    <property type="evidence" value="ECO:0007669"/>
    <property type="project" value="UniProtKB-KW"/>
</dbReference>
<dbReference type="InterPro" id="IPR001451">
    <property type="entry name" value="Hexapep"/>
</dbReference>
<dbReference type="InterPro" id="IPR011004">
    <property type="entry name" value="Trimer_LpxA-like_sf"/>
</dbReference>
<reference evidence="2" key="1">
    <citation type="submission" date="2018-06" db="EMBL/GenBank/DDBJ databases">
        <authorList>
            <person name="Zhirakovskaya E."/>
        </authorList>
    </citation>
    <scope>NUCLEOTIDE SEQUENCE</scope>
</reference>
<evidence type="ECO:0000256" key="1">
    <source>
        <dbReference type="ARBA" id="ARBA00022679"/>
    </source>
</evidence>
<dbReference type="EMBL" id="UOEG01000240">
    <property type="protein sequence ID" value="VAW02311.1"/>
    <property type="molecule type" value="Genomic_DNA"/>
</dbReference>
<name>A0A3B0S831_9ZZZZ</name>
<dbReference type="AlphaFoldDB" id="A0A3B0S831"/>
<dbReference type="CDD" id="cd03349">
    <property type="entry name" value="LbH_XAT"/>
    <property type="match status" value="1"/>
</dbReference>
<evidence type="ECO:0000313" key="2">
    <source>
        <dbReference type="EMBL" id="VAW02311.1"/>
    </source>
</evidence>
<dbReference type="Gene3D" id="2.160.10.10">
    <property type="entry name" value="Hexapeptide repeat proteins"/>
    <property type="match status" value="1"/>
</dbReference>
<gene>
    <name evidence="2" type="ORF">MNBD_ALPHA07-1325</name>
</gene>
<organism evidence="2">
    <name type="scientific">hydrothermal vent metagenome</name>
    <dbReference type="NCBI Taxonomy" id="652676"/>
    <lineage>
        <taxon>unclassified sequences</taxon>
        <taxon>metagenomes</taxon>
        <taxon>ecological metagenomes</taxon>
    </lineage>
</organism>
<proteinExistence type="predicted"/>
<protein>
    <submittedName>
        <fullName evidence="2">Acetyltransferase</fullName>
    </submittedName>
</protein>
<dbReference type="PROSITE" id="PS00101">
    <property type="entry name" value="HEXAPEP_TRANSFERASES"/>
    <property type="match status" value="1"/>
</dbReference>
<dbReference type="PANTHER" id="PTHR23416">
    <property type="entry name" value="SIALIC ACID SYNTHASE-RELATED"/>
    <property type="match status" value="1"/>
</dbReference>
<keyword evidence="1 2" id="KW-0808">Transferase</keyword>
<dbReference type="InterPro" id="IPR051159">
    <property type="entry name" value="Hexapeptide_acetyltransf"/>
</dbReference>
<accession>A0A3B0S831</accession>
<sequence>MSKISVSISALRGKGIEVLNRGPHMTVELPENTRLEAPGSLKWTDYDHSIHLGAFSYQVSGYCFAARIGRYCSFGEEVQIGRQDHPLTWASTSPSFYLYDRLFELKGGFEGAEEYHSYRFQNVGPPTKAQITTIGNDVWIGHGAMIRAGVTIGDGAIVAARAVVARDVPPYAVVAGNPARVKKHRFEPDMIAQMQAAEWWQYAPWQLSHLTPSKPQEFIDGVMRMHGNVAPFTPTVVDLMKGPL</sequence>